<dbReference type="Pfam" id="PF24564">
    <property type="entry name" value="DUF7605"/>
    <property type="match status" value="1"/>
</dbReference>
<evidence type="ECO:0000259" key="2">
    <source>
        <dbReference type="Pfam" id="PF00350"/>
    </source>
</evidence>
<accession>A0AA40AIA8</accession>
<reference evidence="4" key="1">
    <citation type="submission" date="2023-06" db="EMBL/GenBank/DDBJ databases">
        <title>Genome-scale phylogeny and comparative genomics of the fungal order Sordariales.</title>
        <authorList>
            <consortium name="Lawrence Berkeley National Laboratory"/>
            <person name="Hensen N."/>
            <person name="Bonometti L."/>
            <person name="Westerberg I."/>
            <person name="Brannstrom I.O."/>
            <person name="Guillou S."/>
            <person name="Cros-Aarteil S."/>
            <person name="Calhoun S."/>
            <person name="Haridas S."/>
            <person name="Kuo A."/>
            <person name="Mondo S."/>
            <person name="Pangilinan J."/>
            <person name="Riley R."/>
            <person name="Labutti K."/>
            <person name="Andreopoulos B."/>
            <person name="Lipzen A."/>
            <person name="Chen C."/>
            <person name="Yanf M."/>
            <person name="Daum C."/>
            <person name="Ng V."/>
            <person name="Clum A."/>
            <person name="Steindorff A."/>
            <person name="Ohm R."/>
            <person name="Martin F."/>
            <person name="Silar P."/>
            <person name="Natvig D."/>
            <person name="Lalanne C."/>
            <person name="Gautier V."/>
            <person name="Ament-Velasquez S.L."/>
            <person name="Kruys A."/>
            <person name="Hutchinson M.I."/>
            <person name="Powell A.J."/>
            <person name="Barry K."/>
            <person name="Miller A.N."/>
            <person name="Grigoriev I.V."/>
            <person name="Debuchy R."/>
            <person name="Gladieux P."/>
            <person name="Thoren M.H."/>
            <person name="Johannesson H."/>
        </authorList>
    </citation>
    <scope>NUCLEOTIDE SEQUENCE</scope>
    <source>
        <strain evidence="4">SMH4607-1</strain>
    </source>
</reference>
<dbReference type="PANTHER" id="PTHR36681">
    <property type="entry name" value="NUCLEAR GTPASE, GERMINAL CENTER-ASSOCIATED, TANDEM DUPLICATE 3"/>
    <property type="match status" value="1"/>
</dbReference>
<feature type="compositionally biased region" description="Acidic residues" evidence="1">
    <location>
        <begin position="534"/>
        <end position="547"/>
    </location>
</feature>
<proteinExistence type="predicted"/>
<dbReference type="Proteomes" id="UP001172102">
    <property type="component" value="Unassembled WGS sequence"/>
</dbReference>
<evidence type="ECO:0000256" key="1">
    <source>
        <dbReference type="SAM" id="MobiDB-lite"/>
    </source>
</evidence>
<keyword evidence="5" id="KW-1185">Reference proteome</keyword>
<dbReference type="InterPro" id="IPR027417">
    <property type="entry name" value="P-loop_NTPase"/>
</dbReference>
<dbReference type="AlphaFoldDB" id="A0AA40AIA8"/>
<dbReference type="InterPro" id="IPR056024">
    <property type="entry name" value="DUF7605"/>
</dbReference>
<dbReference type="InterPro" id="IPR045063">
    <property type="entry name" value="Dynamin_N"/>
</dbReference>
<protein>
    <recommendedName>
        <fullName evidence="6">Nuclear GTPase SLIP-GC</fullName>
    </recommendedName>
</protein>
<dbReference type="Gene3D" id="3.40.50.300">
    <property type="entry name" value="P-loop containing nucleotide triphosphate hydrolases"/>
    <property type="match status" value="2"/>
</dbReference>
<dbReference type="PANTHER" id="PTHR36681:SF3">
    <property type="entry name" value="NUCLEAR GTPASE, GERMINAL CENTER-ASSOCIATED, TANDEM DUPLICATE 3"/>
    <property type="match status" value="1"/>
</dbReference>
<comment type="caution">
    <text evidence="4">The sequence shown here is derived from an EMBL/GenBank/DDBJ whole genome shotgun (WGS) entry which is preliminary data.</text>
</comment>
<evidence type="ECO:0008006" key="6">
    <source>
        <dbReference type="Google" id="ProtNLM"/>
    </source>
</evidence>
<feature type="compositionally biased region" description="Low complexity" evidence="1">
    <location>
        <begin position="118"/>
        <end position="136"/>
    </location>
</feature>
<feature type="region of interest" description="Disordered" evidence="1">
    <location>
        <begin position="532"/>
        <end position="551"/>
    </location>
</feature>
<sequence length="994" mass="109857">MPQPTNSPSTSDAASEADTVSFVVFTPQSSRVASLAGGLSPEPNTAIPSIEGGDYGRNSVTPSVAINPPASRPRNSVTPDFDALPNIHDLRLSDTASPSSGTDPLDLSDLGAALVTSSPSPSLHLHPQYAASSSPGTPSPATPRRNRRSSSRVNQTPHSVRDEEPPVDRFHDPAFQSAFNEAREQMGSLARVLGSSDVHLEPDSTIRGLHHTAQRLAAFQCPPTRVVGLVGDSGVGKSSLLNSLLDHKDLARSTMQGSACTCVVTEYRYRETDTFSIDVHPFTADELRAQFTEMVSSYRHNYLNSERMDTPDERRNWEERSNVALDTLGAMFRGRMTESLLRSEAVPEEQIVETLLDWAAELGPGTDHVSHTADSLEHCADLLARLTSEQTMQGGVAKWPYIKSITVSLNAYILSKGFVLVDLPGLRDLNSARRNITERYLLKCDEIFAVCPIGRAATDASVKDVFDRARQARLSNVSIICTMSDELGQAGEARRGWRGGSTAEIERLSNAISAAERQYEALEAQIEELKEEIGDIDDEDEDSDDQATAETRDRLDIQLSRLYRDRDRASVALDERKFNLQRYLIQTRNVRVTTELEAEYRDKIPGGNLRVFCAGNELYWVHRNTIPKERALPLLQLSGILAIRRHCMSIVSDSQLRIATQYLRGDIPSLLSHVQLWVQSGAGSAAAEQRESIRRALDALEARLRRDLTGNTSSINTLARRLVDNFNQRIYNQRNTARWRQGAIGAGQVWAGWSHQTYAAFCRKYGAHTTGAVGYHDWNEEAMAVMTQDLEVPWDALYQSIGTFGDEVMSTVSHAMEWAVNHLEDSLEADSGSMRPLLEALTTRQLLLLADVEGKHEKLEDGALTLRTSALSALRTSFFGQAMEASYTGAIMESGSGSDKRRKTIINSKLSQEALFTDLMRQFRSGFRALALTFQEEVRIAIAEQLDVVRGTLDIIRSENVARESERDPAFRQRVAAELAGAREVIDMVRAVVA</sequence>
<feature type="compositionally biased region" description="Basic and acidic residues" evidence="1">
    <location>
        <begin position="159"/>
        <end position="171"/>
    </location>
</feature>
<evidence type="ECO:0000313" key="5">
    <source>
        <dbReference type="Proteomes" id="UP001172102"/>
    </source>
</evidence>
<dbReference type="Pfam" id="PF00350">
    <property type="entry name" value="Dynamin_N"/>
    <property type="match status" value="1"/>
</dbReference>
<feature type="region of interest" description="Disordered" evidence="1">
    <location>
        <begin position="34"/>
        <end position="82"/>
    </location>
</feature>
<dbReference type="SUPFAM" id="SSF52540">
    <property type="entry name" value="P-loop containing nucleoside triphosphate hydrolases"/>
    <property type="match status" value="2"/>
</dbReference>
<feature type="domain" description="Dynamin N-terminal" evidence="2">
    <location>
        <begin position="227"/>
        <end position="464"/>
    </location>
</feature>
<evidence type="ECO:0000259" key="3">
    <source>
        <dbReference type="Pfam" id="PF24564"/>
    </source>
</evidence>
<dbReference type="EMBL" id="JAUKUA010000004">
    <property type="protein sequence ID" value="KAK0716334.1"/>
    <property type="molecule type" value="Genomic_DNA"/>
</dbReference>
<feature type="region of interest" description="Disordered" evidence="1">
    <location>
        <begin position="118"/>
        <end position="171"/>
    </location>
</feature>
<evidence type="ECO:0000313" key="4">
    <source>
        <dbReference type="EMBL" id="KAK0716334.1"/>
    </source>
</evidence>
<gene>
    <name evidence="4" type="ORF">B0H67DRAFT_582885</name>
</gene>
<feature type="domain" description="DUF7605" evidence="3">
    <location>
        <begin position="735"/>
        <end position="916"/>
    </location>
</feature>
<name>A0AA40AIA8_9PEZI</name>
<organism evidence="4 5">
    <name type="scientific">Lasiosphaeris hirsuta</name>
    <dbReference type="NCBI Taxonomy" id="260670"/>
    <lineage>
        <taxon>Eukaryota</taxon>
        <taxon>Fungi</taxon>
        <taxon>Dikarya</taxon>
        <taxon>Ascomycota</taxon>
        <taxon>Pezizomycotina</taxon>
        <taxon>Sordariomycetes</taxon>
        <taxon>Sordariomycetidae</taxon>
        <taxon>Sordariales</taxon>
        <taxon>Lasiosphaeriaceae</taxon>
        <taxon>Lasiosphaeris</taxon>
    </lineage>
</organism>